<dbReference type="AlphaFoldDB" id="A0A512BMT1"/>
<evidence type="ECO:0000259" key="4">
    <source>
        <dbReference type="PROSITE" id="PS50893"/>
    </source>
</evidence>
<comment type="caution">
    <text evidence="5">The sequence shown here is derived from an EMBL/GenBank/DDBJ whole genome shotgun (WGS) entry which is preliminary data.</text>
</comment>
<dbReference type="Proteomes" id="UP000321085">
    <property type="component" value="Unassembled WGS sequence"/>
</dbReference>
<keyword evidence="3 5" id="KW-0067">ATP-binding</keyword>
<dbReference type="PROSITE" id="PS50893">
    <property type="entry name" value="ABC_TRANSPORTER_2"/>
    <property type="match status" value="1"/>
</dbReference>
<sequence length="262" mass="28082">MQPASRIMEGADEAPLLSLRAITKTYGAVEALKGVDIDVHAGEVLAICGDNGAGKSSLIRIVSGAQEPTGGTIALRGEPIRLRSPQDALQRGVATIYQDLALAPRLSIAQNVFLGSELTRPVLGLPFARLLDKRRMAEEARGYLQRLAIDVADMTTPVERLSGGQRQAVAIGRALRWDAELIIMDEPTAALGVKETAQVLDLIRRLRAEGRTVILISHNMADVVSVATRVVILKSGRKVTEEPTVGLDADTLAHMVMTGKKP</sequence>
<feature type="domain" description="ABC transporter" evidence="4">
    <location>
        <begin position="17"/>
        <end position="260"/>
    </location>
</feature>
<evidence type="ECO:0000313" key="6">
    <source>
        <dbReference type="Proteomes" id="UP000321085"/>
    </source>
</evidence>
<dbReference type="Pfam" id="PF00005">
    <property type="entry name" value="ABC_tran"/>
    <property type="match status" value="1"/>
</dbReference>
<dbReference type="Gene3D" id="3.40.50.300">
    <property type="entry name" value="P-loop containing nucleotide triphosphate hydrolases"/>
    <property type="match status" value="1"/>
</dbReference>
<evidence type="ECO:0000256" key="2">
    <source>
        <dbReference type="ARBA" id="ARBA00022741"/>
    </source>
</evidence>
<dbReference type="SMART" id="SM00382">
    <property type="entry name" value="AAA"/>
    <property type="match status" value="1"/>
</dbReference>
<dbReference type="GO" id="GO:0016887">
    <property type="term" value="F:ATP hydrolysis activity"/>
    <property type="evidence" value="ECO:0007669"/>
    <property type="project" value="InterPro"/>
</dbReference>
<dbReference type="SUPFAM" id="SSF52540">
    <property type="entry name" value="P-loop containing nucleoside triphosphate hydrolases"/>
    <property type="match status" value="1"/>
</dbReference>
<dbReference type="EMBL" id="BJYU01000008">
    <property type="protein sequence ID" value="GEO13261.1"/>
    <property type="molecule type" value="Genomic_DNA"/>
</dbReference>
<organism evidence="5 6">
    <name type="scientific">Microvirga aerophila</name>
    <dbReference type="NCBI Taxonomy" id="670291"/>
    <lineage>
        <taxon>Bacteria</taxon>
        <taxon>Pseudomonadati</taxon>
        <taxon>Pseudomonadota</taxon>
        <taxon>Alphaproteobacteria</taxon>
        <taxon>Hyphomicrobiales</taxon>
        <taxon>Methylobacteriaceae</taxon>
        <taxon>Microvirga</taxon>
    </lineage>
</organism>
<protein>
    <submittedName>
        <fullName evidence="5">ABC transporter ATP-binding protein</fullName>
    </submittedName>
</protein>
<dbReference type="CDD" id="cd03216">
    <property type="entry name" value="ABC_Carb_Monos_I"/>
    <property type="match status" value="1"/>
</dbReference>
<dbReference type="GO" id="GO:0005524">
    <property type="term" value="F:ATP binding"/>
    <property type="evidence" value="ECO:0007669"/>
    <property type="project" value="UniProtKB-KW"/>
</dbReference>
<evidence type="ECO:0000256" key="1">
    <source>
        <dbReference type="ARBA" id="ARBA00005417"/>
    </source>
</evidence>
<dbReference type="InterPro" id="IPR017871">
    <property type="entry name" value="ABC_transporter-like_CS"/>
</dbReference>
<dbReference type="InterPro" id="IPR027417">
    <property type="entry name" value="P-loop_NTPase"/>
</dbReference>
<comment type="similarity">
    <text evidence="1">Belongs to the ABC transporter superfamily.</text>
</comment>
<dbReference type="PANTHER" id="PTHR43790:SF8">
    <property type="entry name" value="SUGAR ABC TRANSPORTER ATP-BINDING PROTEIN"/>
    <property type="match status" value="1"/>
</dbReference>
<name>A0A512BMT1_9HYPH</name>
<dbReference type="PROSITE" id="PS00211">
    <property type="entry name" value="ABC_TRANSPORTER_1"/>
    <property type="match status" value="1"/>
</dbReference>
<proteinExistence type="inferred from homology"/>
<keyword evidence="6" id="KW-1185">Reference proteome</keyword>
<reference evidence="5 6" key="1">
    <citation type="submission" date="2019-07" db="EMBL/GenBank/DDBJ databases">
        <title>Whole genome shotgun sequence of Microvirga aerophila NBRC 106136.</title>
        <authorList>
            <person name="Hosoyama A."/>
            <person name="Uohara A."/>
            <person name="Ohji S."/>
            <person name="Ichikawa N."/>
        </authorList>
    </citation>
    <scope>NUCLEOTIDE SEQUENCE [LARGE SCALE GENOMIC DNA]</scope>
    <source>
        <strain evidence="5 6">NBRC 106136</strain>
    </source>
</reference>
<dbReference type="InterPro" id="IPR003439">
    <property type="entry name" value="ABC_transporter-like_ATP-bd"/>
</dbReference>
<gene>
    <name evidence="5" type="ORF">MAE02_09570</name>
</gene>
<keyword evidence="2" id="KW-0547">Nucleotide-binding</keyword>
<evidence type="ECO:0000256" key="3">
    <source>
        <dbReference type="ARBA" id="ARBA00022840"/>
    </source>
</evidence>
<dbReference type="InterPro" id="IPR003593">
    <property type="entry name" value="AAA+_ATPase"/>
</dbReference>
<accession>A0A512BMT1</accession>
<evidence type="ECO:0000313" key="5">
    <source>
        <dbReference type="EMBL" id="GEO13261.1"/>
    </source>
</evidence>
<dbReference type="InterPro" id="IPR050107">
    <property type="entry name" value="ABC_carbohydrate_import_ATPase"/>
</dbReference>
<dbReference type="PANTHER" id="PTHR43790">
    <property type="entry name" value="CARBOHYDRATE TRANSPORT ATP-BINDING PROTEIN MG119-RELATED"/>
    <property type="match status" value="1"/>
</dbReference>